<organism evidence="2 4">
    <name type="scientific">Methylobacterium oxalidis</name>
    <dbReference type="NCBI Taxonomy" id="944322"/>
    <lineage>
        <taxon>Bacteria</taxon>
        <taxon>Pseudomonadati</taxon>
        <taxon>Pseudomonadota</taxon>
        <taxon>Alphaproteobacteria</taxon>
        <taxon>Hyphomicrobiales</taxon>
        <taxon>Methylobacteriaceae</taxon>
        <taxon>Methylobacterium</taxon>
    </lineage>
</organism>
<name>A0A512IZK0_9HYPH</name>
<sequence>MRRAALALALLAGLSGPAAAQVSVRYVAPERFTDAENRIGTGLTLRVTLAEMTRILQELGRRYLRPGETLDVTVLDIDLAGIEQPGFGTAQALRVVRDASPPRIRFAYTLRRGGRTLAQGEESLTDINFLLNPSARFSTGPLTYEQELLRGWFHRRFQAG</sequence>
<feature type="chain" id="PRO_5021834509" description="DUF3016 domain-containing protein" evidence="1">
    <location>
        <begin position="21"/>
        <end position="160"/>
    </location>
</feature>
<dbReference type="Pfam" id="PF11454">
    <property type="entry name" value="DUF3016"/>
    <property type="match status" value="1"/>
</dbReference>
<dbReference type="RefSeq" id="WP_147024828.1">
    <property type="nucleotide sequence ID" value="NZ_BJZU01000017.1"/>
</dbReference>
<dbReference type="Proteomes" id="UP001156856">
    <property type="component" value="Unassembled WGS sequence"/>
</dbReference>
<reference evidence="3" key="4">
    <citation type="submission" date="2023-01" db="EMBL/GenBank/DDBJ databases">
        <title>Draft genome sequence of Methylobacterium oxalidis strain NBRC 107715.</title>
        <authorList>
            <person name="Sun Q."/>
            <person name="Mori K."/>
        </authorList>
    </citation>
    <scope>NUCLEOTIDE SEQUENCE</scope>
    <source>
        <strain evidence="3">NBRC 107715</strain>
    </source>
</reference>
<dbReference type="OrthoDB" id="7375703at2"/>
<proteinExistence type="predicted"/>
<feature type="signal peptide" evidence="1">
    <location>
        <begin position="1"/>
        <end position="20"/>
    </location>
</feature>
<dbReference type="InterPro" id="IPR021557">
    <property type="entry name" value="DUF3016"/>
</dbReference>
<evidence type="ECO:0000313" key="4">
    <source>
        <dbReference type="Proteomes" id="UP000321960"/>
    </source>
</evidence>
<reference evidence="3" key="1">
    <citation type="journal article" date="2014" name="Int. J. Syst. Evol. Microbiol.">
        <title>Complete genome of a new Firmicutes species belonging to the dominant human colonic microbiota ('Ruminococcus bicirculans') reveals two chromosomes and a selective capacity to utilize plant glucans.</title>
        <authorList>
            <consortium name="NISC Comparative Sequencing Program"/>
            <person name="Wegmann U."/>
            <person name="Louis P."/>
            <person name="Goesmann A."/>
            <person name="Henrissat B."/>
            <person name="Duncan S.H."/>
            <person name="Flint H.J."/>
        </authorList>
    </citation>
    <scope>NUCLEOTIDE SEQUENCE</scope>
    <source>
        <strain evidence="3">NBRC 107715</strain>
    </source>
</reference>
<evidence type="ECO:0000256" key="1">
    <source>
        <dbReference type="SAM" id="SignalP"/>
    </source>
</evidence>
<keyword evidence="1" id="KW-0732">Signal</keyword>
<evidence type="ECO:0000313" key="5">
    <source>
        <dbReference type="Proteomes" id="UP001156856"/>
    </source>
</evidence>
<gene>
    <name evidence="3" type="ORF">GCM10007888_57360</name>
    <name evidence="2" type="ORF">MOX02_11310</name>
</gene>
<evidence type="ECO:0008006" key="6">
    <source>
        <dbReference type="Google" id="ProtNLM"/>
    </source>
</evidence>
<evidence type="ECO:0000313" key="2">
    <source>
        <dbReference type="EMBL" id="GEP03093.1"/>
    </source>
</evidence>
<dbReference type="Proteomes" id="UP000321960">
    <property type="component" value="Unassembled WGS sequence"/>
</dbReference>
<dbReference type="AlphaFoldDB" id="A0A512IZK0"/>
<accession>A0A512IZK0</accession>
<reference evidence="2 4" key="3">
    <citation type="submission" date="2019-07" db="EMBL/GenBank/DDBJ databases">
        <title>Whole genome shotgun sequence of Methylobacterium oxalidis NBRC 107715.</title>
        <authorList>
            <person name="Hosoyama A."/>
            <person name="Uohara A."/>
            <person name="Ohji S."/>
            <person name="Ichikawa N."/>
        </authorList>
    </citation>
    <scope>NUCLEOTIDE SEQUENCE [LARGE SCALE GENOMIC DNA]</scope>
    <source>
        <strain evidence="2 4">NBRC 107715</strain>
    </source>
</reference>
<keyword evidence="5" id="KW-1185">Reference proteome</keyword>
<dbReference type="EMBL" id="BSPK01000112">
    <property type="protein sequence ID" value="GLS67352.1"/>
    <property type="molecule type" value="Genomic_DNA"/>
</dbReference>
<protein>
    <recommendedName>
        <fullName evidence="6">DUF3016 domain-containing protein</fullName>
    </recommendedName>
</protein>
<reference evidence="5" key="2">
    <citation type="journal article" date="2019" name="Int. J. Syst. Evol. Microbiol.">
        <title>The Global Catalogue of Microorganisms (GCM) 10K type strain sequencing project: providing services to taxonomists for standard genome sequencing and annotation.</title>
        <authorList>
            <consortium name="The Broad Institute Genomics Platform"/>
            <consortium name="The Broad Institute Genome Sequencing Center for Infectious Disease"/>
            <person name="Wu L."/>
            <person name="Ma J."/>
        </authorList>
    </citation>
    <scope>NUCLEOTIDE SEQUENCE [LARGE SCALE GENOMIC DNA]</scope>
    <source>
        <strain evidence="5">NBRC 107715</strain>
    </source>
</reference>
<comment type="caution">
    <text evidence="2">The sequence shown here is derived from an EMBL/GenBank/DDBJ whole genome shotgun (WGS) entry which is preliminary data.</text>
</comment>
<dbReference type="EMBL" id="BJZU01000017">
    <property type="protein sequence ID" value="GEP03093.1"/>
    <property type="molecule type" value="Genomic_DNA"/>
</dbReference>
<evidence type="ECO:0000313" key="3">
    <source>
        <dbReference type="EMBL" id="GLS67352.1"/>
    </source>
</evidence>